<evidence type="ECO:0000259" key="3">
    <source>
        <dbReference type="Pfam" id="PF13359"/>
    </source>
</evidence>
<keyword evidence="5" id="KW-1185">Reference proteome</keyword>
<feature type="domain" description="DDE Tnp4" evidence="3">
    <location>
        <begin position="2"/>
        <end position="120"/>
    </location>
</feature>
<dbReference type="PANTHER" id="PTHR23080:SF63">
    <property type="entry name" value="TICK TRANSPOSON"/>
    <property type="match status" value="1"/>
</dbReference>
<evidence type="ECO:0000313" key="4">
    <source>
        <dbReference type="EMBL" id="KAJ8046215.1"/>
    </source>
</evidence>
<dbReference type="Proteomes" id="UP001152320">
    <property type="component" value="Chromosome 2"/>
</dbReference>
<dbReference type="PANTHER" id="PTHR23080">
    <property type="entry name" value="THAP DOMAIN PROTEIN"/>
    <property type="match status" value="1"/>
</dbReference>
<dbReference type="Pfam" id="PF13359">
    <property type="entry name" value="DDE_Tnp_4"/>
    <property type="match status" value="1"/>
</dbReference>
<dbReference type="OrthoDB" id="6369483at2759"/>
<dbReference type="InterPro" id="IPR027806">
    <property type="entry name" value="HARBI1_dom"/>
</dbReference>
<organism evidence="4 5">
    <name type="scientific">Holothuria leucospilota</name>
    <name type="common">Black long sea cucumber</name>
    <name type="synonym">Mertensiothuria leucospilota</name>
    <dbReference type="NCBI Taxonomy" id="206669"/>
    <lineage>
        <taxon>Eukaryota</taxon>
        <taxon>Metazoa</taxon>
        <taxon>Echinodermata</taxon>
        <taxon>Eleutherozoa</taxon>
        <taxon>Echinozoa</taxon>
        <taxon>Holothuroidea</taxon>
        <taxon>Aspidochirotacea</taxon>
        <taxon>Aspidochirotida</taxon>
        <taxon>Holothuriidae</taxon>
        <taxon>Holothuria</taxon>
    </lineage>
</organism>
<evidence type="ECO:0000256" key="1">
    <source>
        <dbReference type="ARBA" id="ARBA00001968"/>
    </source>
</evidence>
<dbReference type="GO" id="GO:0046872">
    <property type="term" value="F:metal ion binding"/>
    <property type="evidence" value="ECO:0007669"/>
    <property type="project" value="UniProtKB-KW"/>
</dbReference>
<comment type="caution">
    <text evidence="4">The sequence shown here is derived from an EMBL/GenBank/DDBJ whole genome shotgun (WGS) entry which is preliminary data.</text>
</comment>
<accession>A0A9Q1HHQ8</accession>
<comment type="cofactor">
    <cofactor evidence="1">
        <name>a divalent metal cation</name>
        <dbReference type="ChEBI" id="CHEBI:60240"/>
    </cofactor>
</comment>
<keyword evidence="2" id="KW-0479">Metal-binding</keyword>
<sequence>MISFISKARGGRASDNVITLQSGFLNLIDPGDLILADRGFLLREELLIRQATLEIPPASKGSEQMTKKEAKDTKKVANARIHVERAIGKLKTFAILKETLPISLVPLIDDIILVCAALTNLQPPLVS</sequence>
<evidence type="ECO:0000313" key="5">
    <source>
        <dbReference type="Proteomes" id="UP001152320"/>
    </source>
</evidence>
<evidence type="ECO:0000256" key="2">
    <source>
        <dbReference type="ARBA" id="ARBA00022723"/>
    </source>
</evidence>
<gene>
    <name evidence="4" type="ORF">HOLleu_04826</name>
</gene>
<proteinExistence type="predicted"/>
<protein>
    <recommendedName>
        <fullName evidence="3">DDE Tnp4 domain-containing protein</fullName>
    </recommendedName>
</protein>
<dbReference type="EMBL" id="JAIZAY010000002">
    <property type="protein sequence ID" value="KAJ8046215.1"/>
    <property type="molecule type" value="Genomic_DNA"/>
</dbReference>
<name>A0A9Q1HHQ8_HOLLE</name>
<reference evidence="4" key="1">
    <citation type="submission" date="2021-10" db="EMBL/GenBank/DDBJ databases">
        <title>Tropical sea cucumber genome reveals ecological adaptation and Cuvierian tubules defense mechanism.</title>
        <authorList>
            <person name="Chen T."/>
        </authorList>
    </citation>
    <scope>NUCLEOTIDE SEQUENCE</scope>
    <source>
        <strain evidence="4">Nanhai2018</strain>
        <tissue evidence="4">Muscle</tissue>
    </source>
</reference>
<dbReference type="AlphaFoldDB" id="A0A9Q1HHQ8"/>